<dbReference type="KEGG" id="foc:127750371"/>
<dbReference type="GO" id="GO:0006412">
    <property type="term" value="P:translation"/>
    <property type="evidence" value="ECO:0007669"/>
    <property type="project" value="TreeGrafter"/>
</dbReference>
<keyword evidence="2 3" id="KW-0687">Ribonucleoprotein</keyword>
<gene>
    <name evidence="3" type="primary">LOC127750371</name>
    <name evidence="2" type="synonym">LOC113203344</name>
</gene>
<reference evidence="2 3" key="1">
    <citation type="submission" date="2025-04" db="UniProtKB">
        <authorList>
            <consortium name="RefSeq"/>
        </authorList>
    </citation>
    <scope>IDENTIFICATION</scope>
    <source>
        <tissue evidence="2 3">Whole organism</tissue>
    </source>
</reference>
<dbReference type="RefSeq" id="XP_052127909.1">
    <property type="nucleotide sequence ID" value="XM_052271949.1"/>
</dbReference>
<keyword evidence="2 3" id="KW-0689">Ribosomal protein</keyword>
<dbReference type="KEGG" id="foc:113203344"/>
<sequence>MSQSNLFSRMTLLPWASVKQILTQTSPSNPQLLHRSISNNFALITKVHRESYLKNYRVLVVQPDGSSFYTRYHEPRSIIQLPLDTSTLSPEDLKLRLARRNPKKKVEYVKEEKNTYQASKYIKLVKKKT</sequence>
<dbReference type="PANTHER" id="PTHR34095">
    <property type="entry name" value="39S RIBOSOMAL PROTEIN L55, MITOCHONDRIAL"/>
    <property type="match status" value="1"/>
</dbReference>
<dbReference type="PANTHER" id="PTHR34095:SF1">
    <property type="entry name" value="LARGE RIBOSOMAL SUBUNIT PROTEIN ML55"/>
    <property type="match status" value="1"/>
</dbReference>
<dbReference type="OrthoDB" id="9986315at2759"/>
<evidence type="ECO:0000313" key="2">
    <source>
        <dbReference type="RefSeq" id="XP_052127252.1"/>
    </source>
</evidence>
<keyword evidence="1" id="KW-1185">Reference proteome</keyword>
<dbReference type="Proteomes" id="UP000504606">
    <property type="component" value="Unplaced"/>
</dbReference>
<protein>
    <submittedName>
        <fullName evidence="2 3">39S ribosomal protein L55, mitochondrial</fullName>
    </submittedName>
</protein>
<dbReference type="GO" id="GO:0003735">
    <property type="term" value="F:structural constituent of ribosome"/>
    <property type="evidence" value="ECO:0007669"/>
    <property type="project" value="InterPro"/>
</dbReference>
<dbReference type="Gene3D" id="6.20.130.20">
    <property type="entry name" value="Mitochondrial ribosomal protein L55"/>
    <property type="match status" value="1"/>
</dbReference>
<organism evidence="1 3">
    <name type="scientific">Frankliniella occidentalis</name>
    <name type="common">Western flower thrips</name>
    <name type="synonym">Euthrips occidentalis</name>
    <dbReference type="NCBI Taxonomy" id="133901"/>
    <lineage>
        <taxon>Eukaryota</taxon>
        <taxon>Metazoa</taxon>
        <taxon>Ecdysozoa</taxon>
        <taxon>Arthropoda</taxon>
        <taxon>Hexapoda</taxon>
        <taxon>Insecta</taxon>
        <taxon>Pterygota</taxon>
        <taxon>Neoptera</taxon>
        <taxon>Paraneoptera</taxon>
        <taxon>Thysanoptera</taxon>
        <taxon>Terebrantia</taxon>
        <taxon>Thripoidea</taxon>
        <taxon>Thripidae</taxon>
        <taxon>Frankliniella</taxon>
    </lineage>
</organism>
<dbReference type="InterPro" id="IPR018615">
    <property type="entry name" value="Ribosomal_mL55"/>
</dbReference>
<accession>A0A9C6X2E8</accession>
<dbReference type="RefSeq" id="XP_052127252.1">
    <property type="nucleotide sequence ID" value="XM_052271292.1"/>
</dbReference>
<dbReference type="GeneID" id="127750371"/>
<evidence type="ECO:0000313" key="3">
    <source>
        <dbReference type="RefSeq" id="XP_052127909.1"/>
    </source>
</evidence>
<dbReference type="AlphaFoldDB" id="A0A9C6X2E8"/>
<dbReference type="InterPro" id="IPR044884">
    <property type="entry name" value="Ribosomal_mL55_sf"/>
</dbReference>
<evidence type="ECO:0000313" key="1">
    <source>
        <dbReference type="Proteomes" id="UP000504606"/>
    </source>
</evidence>
<dbReference type="Pfam" id="PF09776">
    <property type="entry name" value="Mitoc_L55"/>
    <property type="match status" value="1"/>
</dbReference>
<proteinExistence type="predicted"/>
<dbReference type="CTD" id="128308"/>
<name>A0A9C6X2E8_FRAOC</name>
<dbReference type="GO" id="GO:0005762">
    <property type="term" value="C:mitochondrial large ribosomal subunit"/>
    <property type="evidence" value="ECO:0007669"/>
    <property type="project" value="InterPro"/>
</dbReference>